<dbReference type="Proteomes" id="UP001205080">
    <property type="component" value="Unassembled WGS sequence"/>
</dbReference>
<protein>
    <submittedName>
        <fullName evidence="1">Uncharacterized protein</fullName>
    </submittedName>
</protein>
<proteinExistence type="predicted"/>
<sequence>MYTARQVELGTKVRKLLADKGYVSVAAPGFEATSIVVMYATAPEQANGSAFKQAGVQIASGVPLQVGEPEGFSAFRICLFGLDKWGDVDGTVARFAETLDKVVSA</sequence>
<dbReference type="Gene3D" id="3.90.1150.10">
    <property type="entry name" value="Aspartate Aminotransferase, domain 1"/>
    <property type="match status" value="1"/>
</dbReference>
<dbReference type="AlphaFoldDB" id="A0ABD4TPI8"/>
<evidence type="ECO:0000313" key="1">
    <source>
        <dbReference type="EMBL" id="MCQ4613688.1"/>
    </source>
</evidence>
<dbReference type="InterPro" id="IPR015424">
    <property type="entry name" value="PyrdxlP-dep_Trfase"/>
</dbReference>
<dbReference type="RefSeq" id="WP_070484391.1">
    <property type="nucleotide sequence ID" value="NZ_CP072934.1"/>
</dbReference>
<reference evidence="1 2" key="1">
    <citation type="submission" date="2021-04" db="EMBL/GenBank/DDBJ databases">
        <title>Corynebacterium genitalium sp. nov. and Corynebacterium genitalium sp. nov., two new species of the genus Corynebacterium.</title>
        <authorList>
            <person name="Jaen-Luchoro D."/>
            <person name="Pinyeiro-Iglesias B."/>
            <person name="Al-Shaer S."/>
            <person name="Karlsson R."/>
            <person name="Gonzales-Siles L."/>
            <person name="Cardew S."/>
            <person name="Jensie-Markopolous S."/>
            <person name="Ohlen M."/>
            <person name="Inganas E."/>
            <person name="Moore E.R.B."/>
        </authorList>
    </citation>
    <scope>NUCLEOTIDE SEQUENCE [LARGE SCALE GENOMIC DNA]</scope>
    <source>
        <strain evidence="1 2">CCUG 55013</strain>
    </source>
</reference>
<name>A0ABD4TPI8_9CORY</name>
<dbReference type="SUPFAM" id="SSF53383">
    <property type="entry name" value="PLP-dependent transferases"/>
    <property type="match status" value="1"/>
</dbReference>
<evidence type="ECO:0000313" key="2">
    <source>
        <dbReference type="Proteomes" id="UP001205080"/>
    </source>
</evidence>
<dbReference type="EMBL" id="JAGPYW010000002">
    <property type="protein sequence ID" value="MCQ4613688.1"/>
    <property type="molecule type" value="Genomic_DNA"/>
</dbReference>
<dbReference type="InterPro" id="IPR015422">
    <property type="entry name" value="PyrdxlP-dep_Trfase_small"/>
</dbReference>
<comment type="caution">
    <text evidence="1">The sequence shown here is derived from an EMBL/GenBank/DDBJ whole genome shotgun (WGS) entry which is preliminary data.</text>
</comment>
<gene>
    <name evidence="1" type="ORF">KBX22_02875</name>
</gene>
<accession>A0ABD4TPI8</accession>
<organism evidence="1 2">
    <name type="scientific">Corynebacterium pseudogenitalium</name>
    <dbReference type="NCBI Taxonomy" id="38303"/>
    <lineage>
        <taxon>Bacteria</taxon>
        <taxon>Bacillati</taxon>
        <taxon>Actinomycetota</taxon>
        <taxon>Actinomycetes</taxon>
        <taxon>Mycobacteriales</taxon>
        <taxon>Corynebacteriaceae</taxon>
        <taxon>Corynebacterium</taxon>
    </lineage>
</organism>